<sequence>MKKKLFVATALACMLAAGTVSAQTGPEMMHGAGPGAMPPMGTDMEMGPNMMGGGMGMRPCMMGGGMGMGPGMMGGGMGMGPGMMGGGMGMGPCMMGGGMGMGPGMMGAIDPEDQQKYLDATRDLRKKMNDKQFEYAEAARNPKTSRADLLKKRKELWDIQQKIHEKAWNFIKE</sequence>
<dbReference type="Proteomes" id="UP001154240">
    <property type="component" value="Unassembled WGS sequence"/>
</dbReference>
<evidence type="ECO:0000313" key="2">
    <source>
        <dbReference type="EMBL" id="MDG4475008.1"/>
    </source>
</evidence>
<reference evidence="2" key="2">
    <citation type="submission" date="2022-10" db="EMBL/GenBank/DDBJ databases">
        <authorList>
            <person name="Aronson H.S."/>
        </authorList>
    </citation>
    <scope>NUCLEOTIDE SEQUENCE</scope>
    <source>
        <strain evidence="2">RS19-109</strain>
    </source>
</reference>
<comment type="caution">
    <text evidence="2">The sequence shown here is derived from an EMBL/GenBank/DDBJ whole genome shotgun (WGS) entry which is preliminary data.</text>
</comment>
<dbReference type="Gene3D" id="1.20.120.1490">
    <property type="match status" value="1"/>
</dbReference>
<dbReference type="EMBL" id="JAPHEH010000001">
    <property type="protein sequence ID" value="MDG4475008.1"/>
    <property type="molecule type" value="Genomic_DNA"/>
</dbReference>
<evidence type="ECO:0000256" key="1">
    <source>
        <dbReference type="SAM" id="SignalP"/>
    </source>
</evidence>
<protein>
    <recommendedName>
        <fullName evidence="4">Periplasmic heavy metal sensor</fullName>
    </recommendedName>
</protein>
<accession>A0A9X4MEX8</accession>
<name>A0A9X4MEX8_9BACT</name>
<reference evidence="2" key="1">
    <citation type="journal article" date="2022" name="bioRxiv">
        <title>Thiovibrio frasassiensisgen. nov., sp. nov., an autotrophic, elemental sulfur disproportionating bacterium isolated from sulfidic karst sediment, and proposal of Thiovibrionaceae fam. nov.</title>
        <authorList>
            <person name="Aronson H."/>
            <person name="Thomas C."/>
            <person name="Bhattacharyya M."/>
            <person name="Eckstein S."/>
            <person name="Jensen S."/>
            <person name="Barco R."/>
            <person name="Macalady J."/>
            <person name="Amend J."/>
        </authorList>
    </citation>
    <scope>NUCLEOTIDE SEQUENCE</scope>
    <source>
        <strain evidence="2">RS19-109</strain>
    </source>
</reference>
<dbReference type="AlphaFoldDB" id="A0A9X4MEX8"/>
<evidence type="ECO:0000313" key="3">
    <source>
        <dbReference type="Proteomes" id="UP001154240"/>
    </source>
</evidence>
<evidence type="ECO:0008006" key="4">
    <source>
        <dbReference type="Google" id="ProtNLM"/>
    </source>
</evidence>
<keyword evidence="1" id="KW-0732">Signal</keyword>
<feature type="signal peptide" evidence="1">
    <location>
        <begin position="1"/>
        <end position="22"/>
    </location>
</feature>
<keyword evidence="3" id="KW-1185">Reference proteome</keyword>
<gene>
    <name evidence="2" type="ORF">OLX77_02395</name>
</gene>
<proteinExistence type="predicted"/>
<organism evidence="2 3">
    <name type="scientific">Thiovibrio frasassiensis</name>
    <dbReference type="NCBI Taxonomy" id="2984131"/>
    <lineage>
        <taxon>Bacteria</taxon>
        <taxon>Pseudomonadati</taxon>
        <taxon>Thermodesulfobacteriota</taxon>
        <taxon>Desulfobulbia</taxon>
        <taxon>Desulfobulbales</taxon>
        <taxon>Thiovibrionaceae</taxon>
        <taxon>Thiovibrio</taxon>
    </lineage>
</organism>
<dbReference type="RefSeq" id="WP_307631985.1">
    <property type="nucleotide sequence ID" value="NZ_JAPHEH010000001.1"/>
</dbReference>
<feature type="chain" id="PRO_5040877986" description="Periplasmic heavy metal sensor" evidence="1">
    <location>
        <begin position="23"/>
        <end position="173"/>
    </location>
</feature>